<keyword evidence="3" id="KW-1185">Reference proteome</keyword>
<evidence type="ECO:0000256" key="1">
    <source>
        <dbReference type="SAM" id="MobiDB-lite"/>
    </source>
</evidence>
<reference evidence="2 3" key="1">
    <citation type="journal article" date="2019" name="Commun. Biol.">
        <title>The bagworm genome reveals a unique fibroin gene that provides high tensile strength.</title>
        <authorList>
            <person name="Kono N."/>
            <person name="Nakamura H."/>
            <person name="Ohtoshi R."/>
            <person name="Tomita M."/>
            <person name="Numata K."/>
            <person name="Arakawa K."/>
        </authorList>
    </citation>
    <scope>NUCLEOTIDE SEQUENCE [LARGE SCALE GENOMIC DNA]</scope>
</reference>
<feature type="compositionally biased region" description="Low complexity" evidence="1">
    <location>
        <begin position="188"/>
        <end position="203"/>
    </location>
</feature>
<name>A0A4C1ZQM5_EUMVA</name>
<protein>
    <submittedName>
        <fullName evidence="2">Uncharacterized protein</fullName>
    </submittedName>
</protein>
<dbReference type="Proteomes" id="UP000299102">
    <property type="component" value="Unassembled WGS sequence"/>
</dbReference>
<sequence>MTGLILWHSGCTIYTDDASAIARRAQAAHGTFPERGPGTNSLPYMVRRAGRCSEGSYDGSAAYSKALAPTYMRLSAGGDPARQRTSSSKSDKDNGFPTLTKGAQKLMVVSKKFAKQQKAETTPPLEKAPQQTLNRAETSAATTASAKTKATNERTSVPLKISPPKLLVEVEPMDEIAAQASLKEEISRPSLSGSGRPRLGDLLEGIPRSESRGPRLWVPT</sequence>
<organism evidence="2 3">
    <name type="scientific">Eumeta variegata</name>
    <name type="common">Bagworm moth</name>
    <name type="synonym">Eumeta japonica</name>
    <dbReference type="NCBI Taxonomy" id="151549"/>
    <lineage>
        <taxon>Eukaryota</taxon>
        <taxon>Metazoa</taxon>
        <taxon>Ecdysozoa</taxon>
        <taxon>Arthropoda</taxon>
        <taxon>Hexapoda</taxon>
        <taxon>Insecta</taxon>
        <taxon>Pterygota</taxon>
        <taxon>Neoptera</taxon>
        <taxon>Endopterygota</taxon>
        <taxon>Lepidoptera</taxon>
        <taxon>Glossata</taxon>
        <taxon>Ditrysia</taxon>
        <taxon>Tineoidea</taxon>
        <taxon>Psychidae</taxon>
        <taxon>Oiketicinae</taxon>
        <taxon>Eumeta</taxon>
    </lineage>
</organism>
<feature type="region of interest" description="Disordered" evidence="1">
    <location>
        <begin position="75"/>
        <end position="99"/>
    </location>
</feature>
<comment type="caution">
    <text evidence="2">The sequence shown here is derived from an EMBL/GenBank/DDBJ whole genome shotgun (WGS) entry which is preliminary data.</text>
</comment>
<evidence type="ECO:0000313" key="2">
    <source>
        <dbReference type="EMBL" id="GBP89239.1"/>
    </source>
</evidence>
<dbReference type="EMBL" id="BGZK01001985">
    <property type="protein sequence ID" value="GBP89239.1"/>
    <property type="molecule type" value="Genomic_DNA"/>
</dbReference>
<dbReference type="AlphaFoldDB" id="A0A4C1ZQM5"/>
<accession>A0A4C1ZQM5</accession>
<evidence type="ECO:0000313" key="3">
    <source>
        <dbReference type="Proteomes" id="UP000299102"/>
    </source>
</evidence>
<feature type="region of interest" description="Disordered" evidence="1">
    <location>
        <begin position="113"/>
        <end position="158"/>
    </location>
</feature>
<feature type="compositionally biased region" description="Low complexity" evidence="1">
    <location>
        <begin position="138"/>
        <end position="149"/>
    </location>
</feature>
<proteinExistence type="predicted"/>
<feature type="region of interest" description="Disordered" evidence="1">
    <location>
        <begin position="181"/>
        <end position="220"/>
    </location>
</feature>
<gene>
    <name evidence="2" type="ORF">EVAR_71125_1</name>
</gene>